<keyword evidence="3" id="KW-0865">Zymogen</keyword>
<dbReference type="Pfam" id="PF01804">
    <property type="entry name" value="Penicil_amidase"/>
    <property type="match status" value="1"/>
</dbReference>
<evidence type="ECO:0000256" key="1">
    <source>
        <dbReference type="ARBA" id="ARBA00006586"/>
    </source>
</evidence>
<protein>
    <recommendedName>
        <fullName evidence="5">Penicillin amidase</fullName>
    </recommendedName>
</protein>
<dbReference type="EMBL" id="UINC01005157">
    <property type="protein sequence ID" value="SVA19473.1"/>
    <property type="molecule type" value="Genomic_DNA"/>
</dbReference>
<dbReference type="SUPFAM" id="SSF56235">
    <property type="entry name" value="N-terminal nucleophile aminohydrolases (Ntn hydrolases)"/>
    <property type="match status" value="1"/>
</dbReference>
<dbReference type="Gene3D" id="1.10.439.10">
    <property type="entry name" value="Penicillin Amidohydrolase, domain 1"/>
    <property type="match status" value="1"/>
</dbReference>
<keyword evidence="2" id="KW-0378">Hydrolase</keyword>
<dbReference type="InterPro" id="IPR002692">
    <property type="entry name" value="S45"/>
</dbReference>
<dbReference type="InterPro" id="IPR023343">
    <property type="entry name" value="Penicillin_amidase_dom1"/>
</dbReference>
<comment type="similarity">
    <text evidence="1">Belongs to the peptidase S45 family.</text>
</comment>
<dbReference type="Gene3D" id="1.10.1400.10">
    <property type="match status" value="1"/>
</dbReference>
<dbReference type="AlphaFoldDB" id="A0A381TZ72"/>
<evidence type="ECO:0000313" key="4">
    <source>
        <dbReference type="EMBL" id="SVA19473.1"/>
    </source>
</evidence>
<accession>A0A381TZ72</accession>
<dbReference type="InterPro" id="IPR029055">
    <property type="entry name" value="Ntn_hydrolases_N"/>
</dbReference>
<evidence type="ECO:0008006" key="5">
    <source>
        <dbReference type="Google" id="ProtNLM"/>
    </source>
</evidence>
<sequence length="813" mass="91070">VTNKINRTVIGVGTLLLLGFSAYQYLHSSLPPYEGNLKISGLREEVEVFFDDYAVPHVYAKNETDMFYTAGYLMARERLFQMTVNAATTEGTLSKLFGESQLKSDIFLRTWGIPKIAEELVNYVRPESREVLETFCNGVNAYIDEIGGDLPVEFKLLRIKPIRWEPKHVTGYARLMAYSLSQSWYPEMMLGQVAYMFGEKKALELWPVAPDESPESLPTVAFDLAPVWEAMSVADEKIRRLLGTAGGHLGSNSWVVSGARTKSGKPILSNDPHLGMTQPSIWYEMHLVGGKYDVSGACFPGTPFVILGQNRNAAWGFTNLMTDDLDFYVEKVNPDNSNQYYYDGIWKEMILRDEQIPVKGGKTQTLLVRETHRGPVISDLHPLAKGGDRVISFRWTGRDMSDEVDAFLRLNTMENWRDFSEAVSRFTVPGQNIIYADTKGNIGWRPAVRIPKRKGGETLVPLPGETSEYDWKGFVKSSAMPRLFNPPTGIIATANHRTIPDNSPYYVSSLWHEKSRHDRISELLDGRSNLTVDDMTAIQQDVVSPFGQDIAPYFIKAFENETVEEGSNLQYAINVLGEWAGGFEPESVGGLIFSTVMLELLEAVYVDEMALLGDDFFLAWIGPVGARGNWAISLRNLRGILERGGSSWVDDVRTPDRVENLDEIIRRAFRSAVTELETRLGPSPGNWWWGRLHTLTHVHTIGGAKPLLDRLFGFNVGPFESGGSSTTINNGEYTLSAPFQRVVGPSFRRIVDLSDMNSTQFVLPTGQSGLPRSPHYADQAPLYMSGRYRTTLMDEATVRNSGFQKLVLKPSVQ</sequence>
<dbReference type="Gene3D" id="2.30.120.10">
    <property type="match status" value="1"/>
</dbReference>
<gene>
    <name evidence="4" type="ORF">METZ01_LOCUS72327</name>
</gene>
<evidence type="ECO:0000256" key="3">
    <source>
        <dbReference type="ARBA" id="ARBA00023145"/>
    </source>
</evidence>
<dbReference type="InterPro" id="IPR043147">
    <property type="entry name" value="Penicillin_amidase_A-knob"/>
</dbReference>
<dbReference type="PIRSF" id="PIRSF001227">
    <property type="entry name" value="Pen_acylase"/>
    <property type="match status" value="1"/>
</dbReference>
<dbReference type="GO" id="GO:0017000">
    <property type="term" value="P:antibiotic biosynthetic process"/>
    <property type="evidence" value="ECO:0007669"/>
    <property type="project" value="InterPro"/>
</dbReference>
<dbReference type="PANTHER" id="PTHR34218">
    <property type="entry name" value="PEPTIDASE S45 PENICILLIN AMIDASE"/>
    <property type="match status" value="1"/>
</dbReference>
<dbReference type="InterPro" id="IPR014395">
    <property type="entry name" value="Pen/GL7ACA/AHL_acylase"/>
</dbReference>
<dbReference type="Gene3D" id="3.60.20.10">
    <property type="entry name" value="Glutamine Phosphoribosylpyrophosphate, subunit 1, domain 1"/>
    <property type="match status" value="1"/>
</dbReference>
<proteinExistence type="inferred from homology"/>
<reference evidence="4" key="1">
    <citation type="submission" date="2018-05" db="EMBL/GenBank/DDBJ databases">
        <authorList>
            <person name="Lanie J.A."/>
            <person name="Ng W.-L."/>
            <person name="Kazmierczak K.M."/>
            <person name="Andrzejewski T.M."/>
            <person name="Davidsen T.M."/>
            <person name="Wayne K.J."/>
            <person name="Tettelin H."/>
            <person name="Glass J.I."/>
            <person name="Rusch D."/>
            <person name="Podicherti R."/>
            <person name="Tsui H.-C.T."/>
            <person name="Winkler M.E."/>
        </authorList>
    </citation>
    <scope>NUCLEOTIDE SEQUENCE</scope>
</reference>
<feature type="non-terminal residue" evidence="4">
    <location>
        <position position="1"/>
    </location>
</feature>
<dbReference type="InterPro" id="IPR043146">
    <property type="entry name" value="Penicillin_amidase_N_B-knob"/>
</dbReference>
<dbReference type="CDD" id="cd03747">
    <property type="entry name" value="Ntn_PGA_like"/>
    <property type="match status" value="1"/>
</dbReference>
<evidence type="ECO:0000256" key="2">
    <source>
        <dbReference type="ARBA" id="ARBA00022801"/>
    </source>
</evidence>
<name>A0A381TZ72_9ZZZZ</name>
<dbReference type="GO" id="GO:0016811">
    <property type="term" value="F:hydrolase activity, acting on carbon-nitrogen (but not peptide) bonds, in linear amides"/>
    <property type="evidence" value="ECO:0007669"/>
    <property type="project" value="InterPro"/>
</dbReference>
<dbReference type="PANTHER" id="PTHR34218:SF4">
    <property type="entry name" value="ACYL-HOMOSERINE LACTONE ACYLASE QUIP"/>
    <property type="match status" value="1"/>
</dbReference>
<organism evidence="4">
    <name type="scientific">marine metagenome</name>
    <dbReference type="NCBI Taxonomy" id="408172"/>
    <lineage>
        <taxon>unclassified sequences</taxon>
        <taxon>metagenomes</taxon>
        <taxon>ecological metagenomes</taxon>
    </lineage>
</organism>